<proteinExistence type="predicted"/>
<dbReference type="EMBL" id="CP047656">
    <property type="protein sequence ID" value="QHJ13783.1"/>
    <property type="molecule type" value="Genomic_DNA"/>
</dbReference>
<keyword evidence="2" id="KW-1185">Reference proteome</keyword>
<dbReference type="AlphaFoldDB" id="A0A857JPL5"/>
<evidence type="ECO:0008006" key="3">
    <source>
        <dbReference type="Google" id="ProtNLM"/>
    </source>
</evidence>
<evidence type="ECO:0000313" key="1">
    <source>
        <dbReference type="EMBL" id="QHJ13783.1"/>
    </source>
</evidence>
<sequence length="138" mass="15324">MSKYMKYMLIGMVLISFSNHGVQTPDERSLSTALTAAAAMVNKSAPQMLDEETRLDSAATFRNFIIYNNTMVNYSAEQLDITLFDPLIQESVIAPLCSNEKLSGFIELGVVMVYRYLGKNGAFITELSKDMATCNEAK</sequence>
<dbReference type="Gene3D" id="3.30.300.250">
    <property type="match status" value="1"/>
</dbReference>
<gene>
    <name evidence="1" type="ORF">FX988_04063</name>
</gene>
<reference evidence="1 2" key="1">
    <citation type="submission" date="2019-12" db="EMBL/GenBank/DDBJ databases">
        <title>Genome sequencing and assembly of endphytes of Porphyra tenera.</title>
        <authorList>
            <person name="Park J.M."/>
            <person name="Shin R."/>
            <person name="Jo S.H."/>
        </authorList>
    </citation>
    <scope>NUCLEOTIDE SEQUENCE [LARGE SCALE GENOMIC DNA]</scope>
    <source>
        <strain evidence="1 2">GPM4</strain>
    </source>
</reference>
<accession>A0A857JPL5</accession>
<dbReference type="KEGG" id="pmes:FX988_04063"/>
<name>A0A857JPL5_9ALTE</name>
<dbReference type="Proteomes" id="UP000464524">
    <property type="component" value="Chromosome"/>
</dbReference>
<evidence type="ECO:0000313" key="2">
    <source>
        <dbReference type="Proteomes" id="UP000464524"/>
    </source>
</evidence>
<organism evidence="1 2">
    <name type="scientific">Paraglaciecola mesophila</name>
    <dbReference type="NCBI Taxonomy" id="197222"/>
    <lineage>
        <taxon>Bacteria</taxon>
        <taxon>Pseudomonadati</taxon>
        <taxon>Pseudomonadota</taxon>
        <taxon>Gammaproteobacteria</taxon>
        <taxon>Alteromonadales</taxon>
        <taxon>Alteromonadaceae</taxon>
        <taxon>Paraglaciecola</taxon>
    </lineage>
</organism>
<protein>
    <recommendedName>
        <fullName evidence="3">Rap1a immunity protein domain-containing protein</fullName>
    </recommendedName>
</protein>